<dbReference type="RefSeq" id="WP_095362431.1">
    <property type="nucleotide sequence ID" value="NZ_CP088000.1"/>
</dbReference>
<protein>
    <recommendedName>
        <fullName evidence="4">Sel1 repeat family protein</fullName>
    </recommendedName>
</protein>
<evidence type="ECO:0008006" key="4">
    <source>
        <dbReference type="Google" id="ProtNLM"/>
    </source>
</evidence>
<evidence type="ECO:0000313" key="2">
    <source>
        <dbReference type="EMBL" id="MDQ1110434.1"/>
    </source>
</evidence>
<dbReference type="Gene3D" id="1.25.40.10">
    <property type="entry name" value="Tetratricopeptide repeat domain"/>
    <property type="match status" value="1"/>
</dbReference>
<dbReference type="SMART" id="SM00671">
    <property type="entry name" value="SEL1"/>
    <property type="match status" value="1"/>
</dbReference>
<dbReference type="EMBL" id="JAUTAS010000001">
    <property type="protein sequence ID" value="MDQ1110434.1"/>
    <property type="molecule type" value="Genomic_DNA"/>
</dbReference>
<proteinExistence type="predicted"/>
<feature type="chain" id="PRO_5042970220" description="Sel1 repeat family protein" evidence="1">
    <location>
        <begin position="27"/>
        <end position="249"/>
    </location>
</feature>
<evidence type="ECO:0000313" key="3">
    <source>
        <dbReference type="Proteomes" id="UP001226084"/>
    </source>
</evidence>
<gene>
    <name evidence="2" type="ORF">QE424_003593</name>
</gene>
<keyword evidence="1" id="KW-0732">Signal</keyword>
<dbReference type="Proteomes" id="UP001226084">
    <property type="component" value="Unassembled WGS sequence"/>
</dbReference>
<dbReference type="SUPFAM" id="SSF81901">
    <property type="entry name" value="HCP-like"/>
    <property type="match status" value="1"/>
</dbReference>
<accession>A0AAP5EAU7</accession>
<reference evidence="2" key="1">
    <citation type="submission" date="2023-07" db="EMBL/GenBank/DDBJ databases">
        <title>Functional and genomic diversity of the sorghum phyllosphere microbiome.</title>
        <authorList>
            <person name="Shade A."/>
        </authorList>
    </citation>
    <scope>NUCLEOTIDE SEQUENCE</scope>
    <source>
        <strain evidence="2">SORGH_AS_0457</strain>
    </source>
</reference>
<sequence>MNGFMHWMAGSAVGAALWLATGVAGASTPGCARQVPRTIPASLMTDGFLDGHPDLRWRRYGLKEFDKGNLPRALSRFRKAAEYADKYSQLRVAIMYREGSGVPADPELAYAWMDLAAERGYHDFVRLRDAWWAELDAGQRERALQRRQDVFAQYGDQVAKPRLESAMRGRLSKITGSRVGHVHSGLQVVQHTGATAGEVQSGADYYDPEYWKPELYWCLHDTYWMAPLRQQQIDVGRPETVHGGEGDGR</sequence>
<dbReference type="InterPro" id="IPR011990">
    <property type="entry name" value="TPR-like_helical_dom_sf"/>
</dbReference>
<name>A0AAP5EAU7_9GAMM</name>
<feature type="signal peptide" evidence="1">
    <location>
        <begin position="1"/>
        <end position="26"/>
    </location>
</feature>
<dbReference type="AlphaFoldDB" id="A0AAP5EAU7"/>
<evidence type="ECO:0000256" key="1">
    <source>
        <dbReference type="SAM" id="SignalP"/>
    </source>
</evidence>
<dbReference type="Pfam" id="PF08238">
    <property type="entry name" value="Sel1"/>
    <property type="match status" value="1"/>
</dbReference>
<comment type="caution">
    <text evidence="2">The sequence shown here is derived from an EMBL/GenBank/DDBJ whole genome shotgun (WGS) entry which is preliminary data.</text>
</comment>
<dbReference type="InterPro" id="IPR006597">
    <property type="entry name" value="Sel1-like"/>
</dbReference>
<organism evidence="2 3">
    <name type="scientific">Stenotrophomonas rhizophila</name>
    <dbReference type="NCBI Taxonomy" id="216778"/>
    <lineage>
        <taxon>Bacteria</taxon>
        <taxon>Pseudomonadati</taxon>
        <taxon>Pseudomonadota</taxon>
        <taxon>Gammaproteobacteria</taxon>
        <taxon>Lysobacterales</taxon>
        <taxon>Lysobacteraceae</taxon>
        <taxon>Stenotrophomonas</taxon>
    </lineage>
</organism>